<organism evidence="3 4">
    <name type="scientific">Kaistella pullorum</name>
    <dbReference type="NCBI Taxonomy" id="2763074"/>
    <lineage>
        <taxon>Bacteria</taxon>
        <taxon>Pseudomonadati</taxon>
        <taxon>Bacteroidota</taxon>
        <taxon>Flavobacteriia</taxon>
        <taxon>Flavobacteriales</taxon>
        <taxon>Weeksellaceae</taxon>
        <taxon>Chryseobacterium group</taxon>
        <taxon>Kaistella</taxon>
    </lineage>
</organism>
<dbReference type="EMBL" id="JACSPS010000001">
    <property type="protein sequence ID" value="MBD8017672.1"/>
    <property type="molecule type" value="Genomic_DNA"/>
</dbReference>
<feature type="domain" description="Outer membrane protein beta-barrel" evidence="2">
    <location>
        <begin position="5"/>
        <end position="191"/>
    </location>
</feature>
<dbReference type="Gene3D" id="2.40.160.20">
    <property type="match status" value="1"/>
</dbReference>
<dbReference type="InterPro" id="IPR027385">
    <property type="entry name" value="Beta-barrel_OMP"/>
</dbReference>
<dbReference type="Proteomes" id="UP000626242">
    <property type="component" value="Unassembled WGS sequence"/>
</dbReference>
<keyword evidence="4" id="KW-1185">Reference proteome</keyword>
<dbReference type="RefSeq" id="WP_251832870.1">
    <property type="nucleotide sequence ID" value="NZ_JACSPS010000001.1"/>
</dbReference>
<dbReference type="Pfam" id="PF13505">
    <property type="entry name" value="OMP_b-brl"/>
    <property type="match status" value="1"/>
</dbReference>
<name>A0ABR8WKS7_9FLAO</name>
<gene>
    <name evidence="3" type="ORF">H9628_04245</name>
</gene>
<dbReference type="InterPro" id="IPR011250">
    <property type="entry name" value="OMP/PagP_B-barrel"/>
</dbReference>
<evidence type="ECO:0000256" key="1">
    <source>
        <dbReference type="ARBA" id="ARBA00022729"/>
    </source>
</evidence>
<sequence length="193" mass="21284">MNRIVLAAAVFAATFLNAQKFEAGIKVGYVNSTLDLTVDGQKQQVDPKHNVYMSVPIEYHAHKNVSIFTELAMAGLGGENLNFGGERSRLHLTTVYFPVGVKLYPVERFALVGAYNFGFVTNALGKQDGEEVDFEDLHKGNSSFSFGAEYRFTPNFSAEAKYNIGTSNIAKESPGVVMKNNFLQIGVGYYFQN</sequence>
<comment type="caution">
    <text evidence="3">The sequence shown here is derived from an EMBL/GenBank/DDBJ whole genome shotgun (WGS) entry which is preliminary data.</text>
</comment>
<accession>A0ABR8WKS7</accession>
<dbReference type="SUPFAM" id="SSF56925">
    <property type="entry name" value="OMPA-like"/>
    <property type="match status" value="1"/>
</dbReference>
<evidence type="ECO:0000313" key="3">
    <source>
        <dbReference type="EMBL" id="MBD8017672.1"/>
    </source>
</evidence>
<reference evidence="3 4" key="1">
    <citation type="submission" date="2020-08" db="EMBL/GenBank/DDBJ databases">
        <title>A Genomic Blueprint of the Chicken Gut Microbiome.</title>
        <authorList>
            <person name="Gilroy R."/>
            <person name="Ravi A."/>
            <person name="Getino M."/>
            <person name="Pursley I."/>
            <person name="Horton D.L."/>
            <person name="Alikhan N.-F."/>
            <person name="Baker D."/>
            <person name="Gharbi K."/>
            <person name="Hall N."/>
            <person name="Watson M."/>
            <person name="Adriaenssens E.M."/>
            <person name="Foster-Nyarko E."/>
            <person name="Jarju S."/>
            <person name="Secka A."/>
            <person name="Antonio M."/>
            <person name="Oren A."/>
            <person name="Chaudhuri R."/>
            <person name="La Ragione R.M."/>
            <person name="Hildebrand F."/>
            <person name="Pallen M.J."/>
        </authorList>
    </citation>
    <scope>NUCLEOTIDE SEQUENCE [LARGE SCALE GENOMIC DNA]</scope>
    <source>
        <strain evidence="3 4">Sa1CVA4</strain>
    </source>
</reference>
<keyword evidence="1" id="KW-0732">Signal</keyword>
<proteinExistence type="predicted"/>
<protein>
    <submittedName>
        <fullName evidence="3">Outer membrane beta-barrel protein</fullName>
    </submittedName>
</protein>
<evidence type="ECO:0000313" key="4">
    <source>
        <dbReference type="Proteomes" id="UP000626242"/>
    </source>
</evidence>
<evidence type="ECO:0000259" key="2">
    <source>
        <dbReference type="Pfam" id="PF13505"/>
    </source>
</evidence>